<sequence>MTSDAPAASAAPDHPSPQESPVDADVPSDPTPLDDAVHTEPNPSGESASSATSAEPDIPADPEPSSEPASPFDQSIPPITDLEVTVDMDDHTGATLRNLANLIYSRQALIAKALGYSGNIIEEPFIAAIHELISDNDEKVMEKIVEVAHLCPGIIFDFDNKKLTFKFFTDELNADKVQAYTHFVALLNETAKTLKYASSKSKESDNLKFTFRLFLIRLGMKGDIYKTSRKILLEKLEGNSAFRYGSKPEKVASEEPAESIS</sequence>
<feature type="region of interest" description="Disordered" evidence="1">
    <location>
        <begin position="1"/>
        <end position="77"/>
    </location>
</feature>
<proteinExistence type="predicted"/>
<evidence type="ECO:0000313" key="3">
    <source>
        <dbReference type="Proteomes" id="UP001344632"/>
    </source>
</evidence>
<organism evidence="2 3">
    <name type="scientific">Paenibacillus dokdonensis</name>
    <dbReference type="NCBI Taxonomy" id="2567944"/>
    <lineage>
        <taxon>Bacteria</taxon>
        <taxon>Bacillati</taxon>
        <taxon>Bacillota</taxon>
        <taxon>Bacilli</taxon>
        <taxon>Bacillales</taxon>
        <taxon>Paenibacillaceae</taxon>
        <taxon>Paenibacillus</taxon>
    </lineage>
</organism>
<dbReference type="RefSeq" id="WP_326091806.1">
    <property type="nucleotide sequence ID" value="NZ_JARLKZ010000034.1"/>
</dbReference>
<accession>A0ABU6GWP5</accession>
<name>A0ABU6GWP5_9BACL</name>
<keyword evidence="3" id="KW-1185">Reference proteome</keyword>
<reference evidence="2 3" key="1">
    <citation type="submission" date="2023-03" db="EMBL/GenBank/DDBJ databases">
        <title>Bacillus Genome Sequencing.</title>
        <authorList>
            <person name="Dunlap C."/>
        </authorList>
    </citation>
    <scope>NUCLEOTIDE SEQUENCE [LARGE SCALE GENOMIC DNA]</scope>
    <source>
        <strain evidence="2 3">BD-525</strain>
    </source>
</reference>
<protein>
    <submittedName>
        <fullName evidence="2">Uncharacterized protein</fullName>
    </submittedName>
</protein>
<comment type="caution">
    <text evidence="2">The sequence shown here is derived from an EMBL/GenBank/DDBJ whole genome shotgun (WGS) entry which is preliminary data.</text>
</comment>
<evidence type="ECO:0000313" key="2">
    <source>
        <dbReference type="EMBL" id="MEC0244170.1"/>
    </source>
</evidence>
<evidence type="ECO:0000256" key="1">
    <source>
        <dbReference type="SAM" id="MobiDB-lite"/>
    </source>
</evidence>
<feature type="compositionally biased region" description="Low complexity" evidence="1">
    <location>
        <begin position="47"/>
        <end position="57"/>
    </location>
</feature>
<feature type="compositionally biased region" description="Low complexity" evidence="1">
    <location>
        <begin position="1"/>
        <end position="13"/>
    </location>
</feature>
<dbReference type="Proteomes" id="UP001344632">
    <property type="component" value="Unassembled WGS sequence"/>
</dbReference>
<gene>
    <name evidence="2" type="ORF">P4H66_30615</name>
</gene>
<dbReference type="EMBL" id="JARLKZ010000034">
    <property type="protein sequence ID" value="MEC0244170.1"/>
    <property type="molecule type" value="Genomic_DNA"/>
</dbReference>